<feature type="repeat" description="MVP" evidence="1">
    <location>
        <begin position="47"/>
        <end position="106"/>
    </location>
</feature>
<dbReference type="AlphaFoldDB" id="A0A3S5BRV5"/>
<evidence type="ECO:0000256" key="1">
    <source>
        <dbReference type="PROSITE-ProRule" id="PRU00571"/>
    </source>
</evidence>
<dbReference type="Gene3D" id="2.30.30.560">
    <property type="match status" value="1"/>
</dbReference>
<dbReference type="InterPro" id="IPR039059">
    <property type="entry name" value="MVP"/>
</dbReference>
<dbReference type="InterPro" id="IPR002499">
    <property type="entry name" value="Vault_N"/>
</dbReference>
<keyword evidence="1" id="KW-0687">Ribonucleoprotein</keyword>
<dbReference type="InterPro" id="IPR043179">
    <property type="entry name" value="Vault_2_sf"/>
</dbReference>
<dbReference type="GO" id="GO:0005737">
    <property type="term" value="C:cytoplasm"/>
    <property type="evidence" value="ECO:0007669"/>
    <property type="project" value="UniProtKB-SubCell"/>
</dbReference>
<dbReference type="Pfam" id="PF17794">
    <property type="entry name" value="Vault_2"/>
    <property type="match status" value="1"/>
</dbReference>
<dbReference type="GO" id="GO:1990904">
    <property type="term" value="C:ribonucleoprotein complex"/>
    <property type="evidence" value="ECO:0007669"/>
    <property type="project" value="UniProtKB-UniRule"/>
</dbReference>
<protein>
    <submittedName>
        <fullName evidence="4">Uncharacterized protein</fullName>
    </submittedName>
</protein>
<dbReference type="InterPro" id="IPR041139">
    <property type="entry name" value="MVP_rep_dom"/>
</dbReference>
<feature type="domain" description="Major vault protein repeat" evidence="3">
    <location>
        <begin position="56"/>
        <end position="99"/>
    </location>
</feature>
<dbReference type="PANTHER" id="PTHR14165">
    <property type="entry name" value="MAJOR VAULT PROTEIN"/>
    <property type="match status" value="1"/>
</dbReference>
<sequence length="141" mass="16248">MRNFFYYTCFMESSNKNEFFLVRVGPFQYIHILDTNTNITSIFVGPGTYVCKENESRDSSGNALFYPNGQVQLLYGDLEYRFHRDPFPLYPGEELHGPIRPLTVVSDNNALLLYAKTLFTDSEDKVRQPGDKWCFIGPGHS</sequence>
<comment type="caution">
    <text evidence="4">The sequence shown here is derived from an EMBL/GenBank/DDBJ whole genome shotgun (WGS) entry which is preliminary data.</text>
</comment>
<gene>
    <name evidence="4" type="ORF">PXEA_LOCUS8869</name>
</gene>
<comment type="subcellular location">
    <subcellularLocation>
        <location evidence="1">Cytoplasm</location>
    </subcellularLocation>
</comment>
<evidence type="ECO:0000313" key="4">
    <source>
        <dbReference type="EMBL" id="VEL15429.1"/>
    </source>
</evidence>
<dbReference type="GO" id="GO:0005634">
    <property type="term" value="C:nucleus"/>
    <property type="evidence" value="ECO:0007669"/>
    <property type="project" value="TreeGrafter"/>
</dbReference>
<evidence type="ECO:0000259" key="2">
    <source>
        <dbReference type="Pfam" id="PF01505"/>
    </source>
</evidence>
<proteinExistence type="predicted"/>
<keyword evidence="5" id="KW-1185">Reference proteome</keyword>
<dbReference type="PANTHER" id="PTHR14165:SF3">
    <property type="entry name" value="MAJOR VAULT PROTEIN"/>
    <property type="match status" value="1"/>
</dbReference>
<accession>A0A3S5BRV5</accession>
<dbReference type="InterPro" id="IPR043023">
    <property type="entry name" value="MVP_rep_sf"/>
</dbReference>
<evidence type="ECO:0000259" key="3">
    <source>
        <dbReference type="Pfam" id="PF17794"/>
    </source>
</evidence>
<dbReference type="OrthoDB" id="6125719at2759"/>
<dbReference type="EMBL" id="CAAALY010024579">
    <property type="protein sequence ID" value="VEL15429.1"/>
    <property type="molecule type" value="Genomic_DNA"/>
</dbReference>
<evidence type="ECO:0000313" key="5">
    <source>
        <dbReference type="Proteomes" id="UP000784294"/>
    </source>
</evidence>
<keyword evidence="1" id="KW-0963">Cytoplasm</keyword>
<dbReference type="PROSITE" id="PS51224">
    <property type="entry name" value="MVP"/>
    <property type="match status" value="1"/>
</dbReference>
<organism evidence="4 5">
    <name type="scientific">Protopolystoma xenopodis</name>
    <dbReference type="NCBI Taxonomy" id="117903"/>
    <lineage>
        <taxon>Eukaryota</taxon>
        <taxon>Metazoa</taxon>
        <taxon>Spiralia</taxon>
        <taxon>Lophotrochozoa</taxon>
        <taxon>Platyhelminthes</taxon>
        <taxon>Monogenea</taxon>
        <taxon>Polyopisthocotylea</taxon>
        <taxon>Polystomatidea</taxon>
        <taxon>Polystomatidae</taxon>
        <taxon>Protopolystoma</taxon>
    </lineage>
</organism>
<dbReference type="Gene3D" id="2.30.30.570">
    <property type="match status" value="1"/>
</dbReference>
<reference evidence="4" key="1">
    <citation type="submission" date="2018-11" db="EMBL/GenBank/DDBJ databases">
        <authorList>
            <consortium name="Pathogen Informatics"/>
        </authorList>
    </citation>
    <scope>NUCLEOTIDE SEQUENCE</scope>
</reference>
<feature type="domain" description="Major vault protein repeat" evidence="2">
    <location>
        <begin position="103"/>
        <end position="139"/>
    </location>
</feature>
<name>A0A3S5BRV5_9PLAT</name>
<dbReference type="Pfam" id="PF01505">
    <property type="entry name" value="Vault"/>
    <property type="match status" value="1"/>
</dbReference>
<dbReference type="Proteomes" id="UP000784294">
    <property type="component" value="Unassembled WGS sequence"/>
</dbReference>
<dbReference type="InterPro" id="IPR041134">
    <property type="entry name" value="Vault_2"/>
</dbReference>
<dbReference type="Gene3D" id="2.30.30.550">
    <property type="entry name" value="Major Vault Protein repeat"/>
    <property type="match status" value="1"/>
</dbReference>